<name>A0AAV2I8H5_LYMST</name>
<sequence length="286" mass="30466">MTGQAVTASSSTWSVLARVRILALTLVALTGLSSGQLENAATVKRIYGTWQVRQNQRYCKQVVFCKYRAANCVNVTSDKVWTCNEINNEIAELGCVLRFCNGTNEICASTSPGPNYQEIPADTCTGQERCYRLVQPSPSPSTTGGTSGTPSVKPTQQSTGSTKGGTSRTTVTSAGTSRPSADVVWSTCHTGASGSQTPTTTEVSDITCPKKIDCESYKCQFINSDCSLEILSTNTRCADIARNYNSRCIVNGCANAGGKCMESSPTTHYTSGPCYSCPFGQSCYVT</sequence>
<feature type="compositionally biased region" description="Low complexity" evidence="1">
    <location>
        <begin position="140"/>
        <end position="173"/>
    </location>
</feature>
<proteinExistence type="predicted"/>
<feature type="signal peptide" evidence="2">
    <location>
        <begin position="1"/>
        <end position="35"/>
    </location>
</feature>
<feature type="region of interest" description="Disordered" evidence="1">
    <location>
        <begin position="135"/>
        <end position="182"/>
    </location>
</feature>
<keyword evidence="2" id="KW-0732">Signal</keyword>
<dbReference type="AlphaFoldDB" id="A0AAV2I8H5"/>
<feature type="chain" id="PRO_5043999308" evidence="2">
    <location>
        <begin position="36"/>
        <end position="286"/>
    </location>
</feature>
<keyword evidence="4" id="KW-1185">Reference proteome</keyword>
<evidence type="ECO:0000256" key="2">
    <source>
        <dbReference type="SAM" id="SignalP"/>
    </source>
</evidence>
<reference evidence="3 4" key="1">
    <citation type="submission" date="2024-04" db="EMBL/GenBank/DDBJ databases">
        <authorList>
            <consortium name="Genoscope - CEA"/>
            <person name="William W."/>
        </authorList>
    </citation>
    <scope>NUCLEOTIDE SEQUENCE [LARGE SCALE GENOMIC DNA]</scope>
</reference>
<organism evidence="3 4">
    <name type="scientific">Lymnaea stagnalis</name>
    <name type="common">Great pond snail</name>
    <name type="synonym">Helix stagnalis</name>
    <dbReference type="NCBI Taxonomy" id="6523"/>
    <lineage>
        <taxon>Eukaryota</taxon>
        <taxon>Metazoa</taxon>
        <taxon>Spiralia</taxon>
        <taxon>Lophotrochozoa</taxon>
        <taxon>Mollusca</taxon>
        <taxon>Gastropoda</taxon>
        <taxon>Heterobranchia</taxon>
        <taxon>Euthyneura</taxon>
        <taxon>Panpulmonata</taxon>
        <taxon>Hygrophila</taxon>
        <taxon>Lymnaeoidea</taxon>
        <taxon>Lymnaeidae</taxon>
        <taxon>Lymnaea</taxon>
    </lineage>
</organism>
<comment type="caution">
    <text evidence="3">The sequence shown here is derived from an EMBL/GenBank/DDBJ whole genome shotgun (WGS) entry which is preliminary data.</text>
</comment>
<evidence type="ECO:0000313" key="3">
    <source>
        <dbReference type="EMBL" id="CAL1540752.1"/>
    </source>
</evidence>
<evidence type="ECO:0000256" key="1">
    <source>
        <dbReference type="SAM" id="MobiDB-lite"/>
    </source>
</evidence>
<evidence type="ECO:0000313" key="4">
    <source>
        <dbReference type="Proteomes" id="UP001497497"/>
    </source>
</evidence>
<accession>A0AAV2I8H5</accession>
<gene>
    <name evidence="3" type="ORF">GSLYS_00014401001</name>
</gene>
<dbReference type="Proteomes" id="UP001497497">
    <property type="component" value="Unassembled WGS sequence"/>
</dbReference>
<protein>
    <submittedName>
        <fullName evidence="3">Uncharacterized protein</fullName>
    </submittedName>
</protein>
<dbReference type="EMBL" id="CAXITT010000398">
    <property type="protein sequence ID" value="CAL1540752.1"/>
    <property type="molecule type" value="Genomic_DNA"/>
</dbReference>